<dbReference type="InterPro" id="IPR002035">
    <property type="entry name" value="VWF_A"/>
</dbReference>
<keyword evidence="3" id="KW-1185">Reference proteome</keyword>
<organism evidence="2 3">
    <name type="scientific">Marinomonas piezotolerans</name>
    <dbReference type="NCBI Taxonomy" id="2213058"/>
    <lineage>
        <taxon>Bacteria</taxon>
        <taxon>Pseudomonadati</taxon>
        <taxon>Pseudomonadota</taxon>
        <taxon>Gammaproteobacteria</taxon>
        <taxon>Oceanospirillales</taxon>
        <taxon>Oceanospirillaceae</taxon>
        <taxon>Marinomonas</taxon>
    </lineage>
</organism>
<dbReference type="SMART" id="SM00327">
    <property type="entry name" value="VWA"/>
    <property type="match status" value="1"/>
</dbReference>
<accession>A0A370UCL6</accession>
<evidence type="ECO:0000313" key="2">
    <source>
        <dbReference type="EMBL" id="RDL45524.1"/>
    </source>
</evidence>
<dbReference type="OrthoDB" id="9806395at2"/>
<name>A0A370UCL6_9GAMM</name>
<dbReference type="RefSeq" id="WP_115466114.1">
    <property type="nucleotide sequence ID" value="NZ_QKRA01000001.1"/>
</dbReference>
<dbReference type="Pfam" id="PF13519">
    <property type="entry name" value="VWA_2"/>
    <property type="match status" value="1"/>
</dbReference>
<evidence type="ECO:0000259" key="1">
    <source>
        <dbReference type="PROSITE" id="PS50234"/>
    </source>
</evidence>
<dbReference type="SUPFAM" id="SSF53300">
    <property type="entry name" value="vWA-like"/>
    <property type="match status" value="1"/>
</dbReference>
<protein>
    <submittedName>
        <fullName evidence="2">Tellurite resistance protein TerY</fullName>
    </submittedName>
</protein>
<dbReference type="AlphaFoldDB" id="A0A370UCL6"/>
<reference evidence="2 3" key="1">
    <citation type="submission" date="2018-06" db="EMBL/GenBank/DDBJ databases">
        <title>Marinomonas sp. YLB-05 draft genome sequence.</title>
        <authorList>
            <person name="Yu L."/>
            <person name="Tang X."/>
        </authorList>
    </citation>
    <scope>NUCLEOTIDE SEQUENCE [LARGE SCALE GENOMIC DNA]</scope>
    <source>
        <strain evidence="2 3">YLB-05</strain>
    </source>
</reference>
<comment type="caution">
    <text evidence="2">The sequence shown here is derived from an EMBL/GenBank/DDBJ whole genome shotgun (WGS) entry which is preliminary data.</text>
</comment>
<sequence>MAHSLKQFQTQTARPLPVIVMADTSGSMSVNGKIEALNSALKDMISTFSGESRLRAELQVSLITFGGNAEVHLPLIAAHKIESFEPLPAMGGTPMGAAFELVSKLIEDIDKIPSRAYKPVIILVSDGHPTDDIKAPFEQLLSGERSSKATRFAMGIGADADISLLNDFTNDIEAPVFKAENARDIHRFFKAVTMSVTTRSRSTTPNQVTPLVIPATSVSLENEDDEYEELDF</sequence>
<proteinExistence type="predicted"/>
<dbReference type="PROSITE" id="PS50234">
    <property type="entry name" value="VWFA"/>
    <property type="match status" value="1"/>
</dbReference>
<evidence type="ECO:0000313" key="3">
    <source>
        <dbReference type="Proteomes" id="UP000254326"/>
    </source>
</evidence>
<dbReference type="EMBL" id="QKRA01000001">
    <property type="protein sequence ID" value="RDL45524.1"/>
    <property type="molecule type" value="Genomic_DNA"/>
</dbReference>
<dbReference type="Proteomes" id="UP000254326">
    <property type="component" value="Unassembled WGS sequence"/>
</dbReference>
<dbReference type="InterPro" id="IPR036465">
    <property type="entry name" value="vWFA_dom_sf"/>
</dbReference>
<gene>
    <name evidence="2" type="ORF">DN730_00265</name>
</gene>
<feature type="domain" description="VWFA" evidence="1">
    <location>
        <begin position="17"/>
        <end position="192"/>
    </location>
</feature>
<dbReference type="Gene3D" id="3.40.50.410">
    <property type="entry name" value="von Willebrand factor, type A domain"/>
    <property type="match status" value="1"/>
</dbReference>